<protein>
    <submittedName>
        <fullName evidence="1">Uncharacterized protein</fullName>
    </submittedName>
</protein>
<dbReference type="RefSeq" id="XP_008087860.1">
    <property type="nucleotide sequence ID" value="XM_008089669.1"/>
</dbReference>
<dbReference type="OMA" id="ASACFRS"/>
<evidence type="ECO:0000313" key="2">
    <source>
        <dbReference type="Proteomes" id="UP000016922"/>
    </source>
</evidence>
<proteinExistence type="predicted"/>
<reference evidence="1 2" key="1">
    <citation type="journal article" date="2013" name="BMC Genomics">
        <title>Genomics-driven discovery of the pneumocandin biosynthetic gene cluster in the fungus Glarea lozoyensis.</title>
        <authorList>
            <person name="Chen L."/>
            <person name="Yue Q."/>
            <person name="Zhang X."/>
            <person name="Xiang M."/>
            <person name="Wang C."/>
            <person name="Li S."/>
            <person name="Che Y."/>
            <person name="Ortiz-Lopez F.J."/>
            <person name="Bills G.F."/>
            <person name="Liu X."/>
            <person name="An Z."/>
        </authorList>
    </citation>
    <scope>NUCLEOTIDE SEQUENCE [LARGE SCALE GENOMIC DNA]</scope>
    <source>
        <strain evidence="2">ATCC 20868 / MF5171</strain>
    </source>
</reference>
<evidence type="ECO:0000313" key="1">
    <source>
        <dbReference type="EMBL" id="EPE24945.1"/>
    </source>
</evidence>
<dbReference type="GeneID" id="19470567"/>
<dbReference type="KEGG" id="glz:GLAREA_11526"/>
<dbReference type="EMBL" id="KE145372">
    <property type="protein sequence ID" value="EPE24945.1"/>
    <property type="molecule type" value="Genomic_DNA"/>
</dbReference>
<accession>S3CGB3</accession>
<name>S3CGB3_GLAL2</name>
<sequence>MQENGPSNIEYAARMNYEQLPRVNHVNHQIEGKLAYLHLAIANKSITPMWDCDEQIWEALRTKPPLAHRPPDYSRARNVLPQFHRNEEELCTYTTKAIHLLLTRYNTLPPETVRLLIPQNASPSLRGGMIHQMNILAQESYRTAFDFLMQKCNRVIAFTGGKEFWIQIPERQRREIWGEVWDQYPWYALLRFRARQSQVVDFAALYGGMDEGRKVWQRYFRRVWVEMAESVYLNMIIEYKGWLELSRGSRGMSELGVIGVWGMVSRGRWLMQLGVLDEGDLPVWVGGMRDGTSGEVKEALGTSVDSEERDVDMYEESAHKLVGG</sequence>
<organism evidence="1 2">
    <name type="scientific">Glarea lozoyensis (strain ATCC 20868 / MF5171)</name>
    <dbReference type="NCBI Taxonomy" id="1116229"/>
    <lineage>
        <taxon>Eukaryota</taxon>
        <taxon>Fungi</taxon>
        <taxon>Dikarya</taxon>
        <taxon>Ascomycota</taxon>
        <taxon>Pezizomycotina</taxon>
        <taxon>Leotiomycetes</taxon>
        <taxon>Helotiales</taxon>
        <taxon>Helotiaceae</taxon>
        <taxon>Glarea</taxon>
    </lineage>
</organism>
<keyword evidence="2" id="KW-1185">Reference proteome</keyword>
<dbReference type="HOGENOM" id="CLU_858022_0_0_1"/>
<dbReference type="Proteomes" id="UP000016922">
    <property type="component" value="Unassembled WGS sequence"/>
</dbReference>
<gene>
    <name evidence="1" type="ORF">GLAREA_11526</name>
</gene>
<dbReference type="AlphaFoldDB" id="S3CGB3"/>
<dbReference type="OrthoDB" id="3533372at2759"/>